<comment type="caution">
    <text evidence="8">The sequence shown here is derived from an EMBL/GenBank/DDBJ whole genome shotgun (WGS) entry which is preliminary data.</text>
</comment>
<dbReference type="Proteomes" id="UP000179264">
    <property type="component" value="Unassembled WGS sequence"/>
</dbReference>
<evidence type="ECO:0000256" key="3">
    <source>
        <dbReference type="ARBA" id="ARBA00022989"/>
    </source>
</evidence>
<feature type="transmembrane region" description="Helical" evidence="6">
    <location>
        <begin position="377"/>
        <end position="397"/>
    </location>
</feature>
<keyword evidence="2 6" id="KW-0812">Transmembrane</keyword>
<feature type="transmembrane region" description="Helical" evidence="6">
    <location>
        <begin position="442"/>
        <end position="465"/>
    </location>
</feature>
<feature type="repeat" description="TPR" evidence="5">
    <location>
        <begin position="546"/>
        <end position="579"/>
    </location>
</feature>
<dbReference type="SMART" id="SM00028">
    <property type="entry name" value="TPR"/>
    <property type="match status" value="3"/>
</dbReference>
<keyword evidence="4 6" id="KW-0472">Membrane</keyword>
<feature type="transmembrane region" description="Helical" evidence="6">
    <location>
        <begin position="40"/>
        <end position="61"/>
    </location>
</feature>
<feature type="repeat" description="TPR" evidence="5">
    <location>
        <begin position="580"/>
        <end position="613"/>
    </location>
</feature>
<dbReference type="EMBL" id="MHVL01000026">
    <property type="protein sequence ID" value="OHA93158.1"/>
    <property type="molecule type" value="Genomic_DNA"/>
</dbReference>
<reference evidence="8 9" key="1">
    <citation type="journal article" date="2016" name="Nat. Commun.">
        <title>Thousands of microbial genomes shed light on interconnected biogeochemical processes in an aquifer system.</title>
        <authorList>
            <person name="Anantharaman K."/>
            <person name="Brown C.T."/>
            <person name="Hug L.A."/>
            <person name="Sharon I."/>
            <person name="Castelle C.J."/>
            <person name="Probst A.J."/>
            <person name="Thomas B.C."/>
            <person name="Singh A."/>
            <person name="Wilkins M.J."/>
            <person name="Karaoz U."/>
            <person name="Brodie E.L."/>
            <person name="Williams K.H."/>
            <person name="Hubbard S.S."/>
            <person name="Banfield J.F."/>
        </authorList>
    </citation>
    <scope>NUCLEOTIDE SEQUENCE [LARGE SCALE GENOMIC DNA]</scope>
</reference>
<dbReference type="PANTHER" id="PTHR37422">
    <property type="entry name" value="TEICHURONIC ACID BIOSYNTHESIS PROTEIN TUAE"/>
    <property type="match status" value="1"/>
</dbReference>
<dbReference type="PANTHER" id="PTHR37422:SF13">
    <property type="entry name" value="LIPOPOLYSACCHARIDE BIOSYNTHESIS PROTEIN PA4999-RELATED"/>
    <property type="match status" value="1"/>
</dbReference>
<evidence type="ECO:0000256" key="2">
    <source>
        <dbReference type="ARBA" id="ARBA00022692"/>
    </source>
</evidence>
<dbReference type="Gene3D" id="1.25.40.10">
    <property type="entry name" value="Tetratricopeptide repeat domain"/>
    <property type="match status" value="2"/>
</dbReference>
<dbReference type="InterPro" id="IPR011990">
    <property type="entry name" value="TPR-like_helical_dom_sf"/>
</dbReference>
<gene>
    <name evidence="8" type="ORF">A2W58_02930</name>
</gene>
<dbReference type="InterPro" id="IPR051533">
    <property type="entry name" value="WaaL-like"/>
</dbReference>
<dbReference type="AlphaFoldDB" id="A0A1G2T800"/>
<feature type="transmembrane region" description="Helical" evidence="6">
    <location>
        <begin position="171"/>
        <end position="189"/>
    </location>
</feature>
<evidence type="ECO:0000313" key="9">
    <source>
        <dbReference type="Proteomes" id="UP000179264"/>
    </source>
</evidence>
<feature type="transmembrane region" description="Helical" evidence="6">
    <location>
        <begin position="403"/>
        <end position="421"/>
    </location>
</feature>
<evidence type="ECO:0000313" key="8">
    <source>
        <dbReference type="EMBL" id="OHA93158.1"/>
    </source>
</evidence>
<dbReference type="SUPFAM" id="SSF48452">
    <property type="entry name" value="TPR-like"/>
    <property type="match status" value="1"/>
</dbReference>
<protein>
    <recommendedName>
        <fullName evidence="7">O-antigen ligase-related domain-containing protein</fullName>
    </recommendedName>
</protein>
<feature type="transmembrane region" description="Helical" evidence="6">
    <location>
        <begin position="7"/>
        <end position="28"/>
    </location>
</feature>
<evidence type="ECO:0000256" key="1">
    <source>
        <dbReference type="ARBA" id="ARBA00004141"/>
    </source>
</evidence>
<evidence type="ECO:0000256" key="6">
    <source>
        <dbReference type="SAM" id="Phobius"/>
    </source>
</evidence>
<dbReference type="InterPro" id="IPR019734">
    <property type="entry name" value="TPR_rpt"/>
</dbReference>
<feature type="transmembrane region" description="Helical" evidence="6">
    <location>
        <begin position="249"/>
        <end position="272"/>
    </location>
</feature>
<dbReference type="InterPro" id="IPR007016">
    <property type="entry name" value="O-antigen_ligase-rel_domated"/>
</dbReference>
<evidence type="ECO:0000256" key="5">
    <source>
        <dbReference type="PROSITE-ProRule" id="PRU00339"/>
    </source>
</evidence>
<dbReference type="Pfam" id="PF13176">
    <property type="entry name" value="TPR_7"/>
    <property type="match status" value="1"/>
</dbReference>
<comment type="subcellular location">
    <subcellularLocation>
        <location evidence="1">Membrane</location>
        <topology evidence="1">Multi-pass membrane protein</topology>
    </subcellularLocation>
</comment>
<organism evidence="8 9">
    <name type="scientific">Candidatus Zambryskibacteria bacterium RIFCSPHIGHO2_02_38_10.5</name>
    <dbReference type="NCBI Taxonomy" id="1802742"/>
    <lineage>
        <taxon>Bacteria</taxon>
        <taxon>Candidatus Zambryskiibacteriota</taxon>
    </lineage>
</organism>
<feature type="domain" description="O-antigen ligase-related" evidence="7">
    <location>
        <begin position="205"/>
        <end position="360"/>
    </location>
</feature>
<keyword evidence="3 6" id="KW-1133">Transmembrane helix</keyword>
<feature type="transmembrane region" description="Helical" evidence="6">
    <location>
        <begin position="196"/>
        <end position="213"/>
    </location>
</feature>
<feature type="transmembrane region" description="Helical" evidence="6">
    <location>
        <begin position="131"/>
        <end position="151"/>
    </location>
</feature>
<feature type="transmembrane region" description="Helical" evidence="6">
    <location>
        <begin position="219"/>
        <end position="237"/>
    </location>
</feature>
<sequence length="725" mass="82549">MKTTKYILKWSIIVGLFIVPFIAFIVPNNMFFPFIVGKGFAFRILVEIISGLFLVLAVTAPEYRPKISWITKTVVSFALVLLIADLMSANVYKSLWSNYERMEGFVLILHLALYYIVASSLFRTERDWRQFLNVSIMASVIMSFYGALQLLGKIAINQGGVRVDGTFGNASYFAVYLVLHIFLCLYMLSDFSKTKWQKWAYGLVALFETYILYFTATRGAILGLIGGLLLSAALIAWKERENLKLRKVAYGVLGATLIFIAGFWAVSGTSFVKNSPVLSRFSSLSFEEFQTQGRYFIWPMAVKGVLERPIFGWGQESFNYVFNKYYDPQLYGQEEWFDRTHNVVLDWLIAAGFVGFLSYVAMYIALLYYVWRKKSTLNILAKSIFTGMFFASIFHNIFVFDNLISYILFFSFMAYIHAITVEKDKPSGVFYTGIISKDIYHYVLLPVVITLTFGGLYLINVPAILANYKLISAIQPQKEGLEKNLELFKQVFGHNSFGSTEAVEQLISITSQIVSSPQVPNEIKQKFYDLAEQKIVEKVASTPRDARYLVFAGNFFNRFGNYDEAIKYLTRALVESPKKQSIYFELGTSYLGKGDRQKTFELFKQAYDLNRDSMESKIIYAVGAIYTKNIKVLNEIMAQIDKSIIISDNRFLKAYADIGDYPTVVLILSERLAKEPTNVQTKLSLASAYASSGQKQKAISLIREIMVANPDFKTQGEQYIKEIQG</sequence>
<feature type="transmembrane region" description="Helical" evidence="6">
    <location>
        <begin position="104"/>
        <end position="122"/>
    </location>
</feature>
<proteinExistence type="predicted"/>
<feature type="transmembrane region" description="Helical" evidence="6">
    <location>
        <begin position="347"/>
        <end position="370"/>
    </location>
</feature>
<name>A0A1G2T800_9BACT</name>
<accession>A0A1G2T800</accession>
<keyword evidence="5" id="KW-0802">TPR repeat</keyword>
<evidence type="ECO:0000259" key="7">
    <source>
        <dbReference type="Pfam" id="PF04932"/>
    </source>
</evidence>
<dbReference type="Pfam" id="PF04932">
    <property type="entry name" value="Wzy_C"/>
    <property type="match status" value="1"/>
</dbReference>
<dbReference type="GO" id="GO:0016020">
    <property type="term" value="C:membrane"/>
    <property type="evidence" value="ECO:0007669"/>
    <property type="project" value="UniProtKB-SubCell"/>
</dbReference>
<dbReference type="PROSITE" id="PS50005">
    <property type="entry name" value="TPR"/>
    <property type="match status" value="2"/>
</dbReference>
<evidence type="ECO:0000256" key="4">
    <source>
        <dbReference type="ARBA" id="ARBA00023136"/>
    </source>
</evidence>
<feature type="transmembrane region" description="Helical" evidence="6">
    <location>
        <begin position="73"/>
        <end position="92"/>
    </location>
</feature>